<gene>
    <name evidence="4" type="ORF">SM757_04835</name>
</gene>
<protein>
    <submittedName>
        <fullName evidence="4">ParB/RepB/Spo0J family partition protein</fullName>
    </submittedName>
</protein>
<feature type="compositionally biased region" description="Low complexity" evidence="2">
    <location>
        <begin position="14"/>
        <end position="30"/>
    </location>
</feature>
<dbReference type="InterPro" id="IPR050336">
    <property type="entry name" value="Chromosome_partition/occlusion"/>
</dbReference>
<organism evidence="4 5">
    <name type="scientific">Azohydromonas lata</name>
    <dbReference type="NCBI Taxonomy" id="45677"/>
    <lineage>
        <taxon>Bacteria</taxon>
        <taxon>Pseudomonadati</taxon>
        <taxon>Pseudomonadota</taxon>
        <taxon>Betaproteobacteria</taxon>
        <taxon>Burkholderiales</taxon>
        <taxon>Sphaerotilaceae</taxon>
        <taxon>Azohydromonas</taxon>
    </lineage>
</organism>
<dbReference type="NCBIfam" id="TIGR00180">
    <property type="entry name" value="parB_part"/>
    <property type="match status" value="1"/>
</dbReference>
<evidence type="ECO:0000313" key="5">
    <source>
        <dbReference type="Proteomes" id="UP001293718"/>
    </source>
</evidence>
<evidence type="ECO:0000256" key="2">
    <source>
        <dbReference type="SAM" id="MobiDB-lite"/>
    </source>
</evidence>
<feature type="region of interest" description="Disordered" evidence="2">
    <location>
        <begin position="1"/>
        <end position="30"/>
    </location>
</feature>
<dbReference type="InterPro" id="IPR003115">
    <property type="entry name" value="ParB_N"/>
</dbReference>
<dbReference type="EMBL" id="JAXOJX010000004">
    <property type="protein sequence ID" value="MDZ5455889.1"/>
    <property type="molecule type" value="Genomic_DNA"/>
</dbReference>
<reference evidence="4 5" key="1">
    <citation type="submission" date="2023-11" db="EMBL/GenBank/DDBJ databases">
        <title>Draft genome of Azohydromonas lata strain H1 (DSM1123), a polyhydroxyalkanoate producer.</title>
        <authorList>
            <person name="Traversa D."/>
            <person name="D'Addabbo P."/>
            <person name="Pazzani C."/>
            <person name="Manzari C."/>
            <person name="Chiara M."/>
            <person name="Scrascia M."/>
        </authorList>
    </citation>
    <scope>NUCLEOTIDE SEQUENCE [LARGE SCALE GENOMIC DNA]</scope>
    <source>
        <strain evidence="4 5">H1</strain>
    </source>
</reference>
<dbReference type="InterPro" id="IPR036086">
    <property type="entry name" value="ParB/Sulfiredoxin_sf"/>
</dbReference>
<dbReference type="SUPFAM" id="SSF110849">
    <property type="entry name" value="ParB/Sulfiredoxin"/>
    <property type="match status" value="1"/>
</dbReference>
<dbReference type="Gene3D" id="3.90.1530.30">
    <property type="match status" value="1"/>
</dbReference>
<dbReference type="PANTHER" id="PTHR33375:SF1">
    <property type="entry name" value="CHROMOSOME-PARTITIONING PROTEIN PARB-RELATED"/>
    <property type="match status" value="1"/>
</dbReference>
<dbReference type="Gene3D" id="1.10.10.2830">
    <property type="match status" value="1"/>
</dbReference>
<dbReference type="SMART" id="SM00470">
    <property type="entry name" value="ParB"/>
    <property type="match status" value="1"/>
</dbReference>
<keyword evidence="5" id="KW-1185">Reference proteome</keyword>
<dbReference type="Pfam" id="PF02195">
    <property type="entry name" value="ParB_N"/>
    <property type="match status" value="1"/>
</dbReference>
<evidence type="ECO:0000256" key="1">
    <source>
        <dbReference type="ARBA" id="ARBA00006295"/>
    </source>
</evidence>
<evidence type="ECO:0000259" key="3">
    <source>
        <dbReference type="SMART" id="SM00470"/>
    </source>
</evidence>
<dbReference type="InterPro" id="IPR004437">
    <property type="entry name" value="ParB/RepB/Spo0J"/>
</dbReference>
<comment type="similarity">
    <text evidence="1">Belongs to the ParB family.</text>
</comment>
<proteinExistence type="inferred from homology"/>
<accession>A0ABU5IAK3</accession>
<evidence type="ECO:0000313" key="4">
    <source>
        <dbReference type="EMBL" id="MDZ5455889.1"/>
    </source>
</evidence>
<dbReference type="Proteomes" id="UP001293718">
    <property type="component" value="Unassembled WGS sequence"/>
</dbReference>
<feature type="domain" description="ParB-like N-terminal" evidence="3">
    <location>
        <begin position="80"/>
        <end position="170"/>
    </location>
</feature>
<dbReference type="PANTHER" id="PTHR33375">
    <property type="entry name" value="CHROMOSOME-PARTITIONING PROTEIN PARB-RELATED"/>
    <property type="match status" value="1"/>
</dbReference>
<name>A0ABU5IAK3_9BURK</name>
<comment type="caution">
    <text evidence="4">The sequence shown here is derived from an EMBL/GenBank/DDBJ whole genome shotgun (WGS) entry which is preliminary data.</text>
</comment>
<dbReference type="RefSeq" id="WP_322464575.1">
    <property type="nucleotide sequence ID" value="NZ_JAXOJX010000004.1"/>
</dbReference>
<dbReference type="SUPFAM" id="SSF109709">
    <property type="entry name" value="KorB DNA-binding domain-like"/>
    <property type="match status" value="1"/>
</dbReference>
<sequence length="372" mass="40348">MSKPQDRLRSKSLSRTGGTPAAGGSAAARALAQGTLSTVPDELLKAPVPVVATPGAVPQLRVPGLHAAAPQPPAVAGSIIQLPLDQLVEGQENWRVFFDPKKLQELEDELRRDGQLEPVQAFLRQDGKYELVGGHRRLRAARQIPLPHLNVLVIDPPESPKHRARLSRNLNGARADTTVLDDAVRWRDALDKGEFESQQALAEFFNVPPSRVSKTVTIAAIPRPVLEAAAGSSAWQKLGKLYPLAQLHALWTQQGLDGTARTLKLVRDHEDALSEEKLIEKVEEAKGKPLRKGAPSRATPARVLLRCPAGGSGALKFFEAERRLELELKGVPLELLKTLYEEVGKMVQARLDIAQQHSPPSAGAPAPQSVEL</sequence>